<dbReference type="GeneID" id="54414143"/>
<keyword evidence="5 13" id="KW-0378">Hydrolase</keyword>
<dbReference type="PANTHER" id="PTHR46471">
    <property type="entry name" value="CHITIN DEACETYLASE"/>
    <property type="match status" value="1"/>
</dbReference>
<keyword evidence="2 8" id="KW-0147">Chitin-binding</keyword>
<dbReference type="InterPro" id="IPR002509">
    <property type="entry name" value="NODB_dom"/>
</dbReference>
<feature type="domain" description="Chitin-binding type-1" evidence="11">
    <location>
        <begin position="70"/>
        <end position="116"/>
    </location>
</feature>
<feature type="domain" description="NodB homology" evidence="12">
    <location>
        <begin position="150"/>
        <end position="344"/>
    </location>
</feature>
<evidence type="ECO:0000256" key="2">
    <source>
        <dbReference type="ARBA" id="ARBA00022669"/>
    </source>
</evidence>
<evidence type="ECO:0000256" key="5">
    <source>
        <dbReference type="ARBA" id="ARBA00022801"/>
    </source>
</evidence>
<dbReference type="GO" id="GO:0016810">
    <property type="term" value="F:hydrolase activity, acting on carbon-nitrogen (but not peptide) bonds"/>
    <property type="evidence" value="ECO:0007669"/>
    <property type="project" value="InterPro"/>
</dbReference>
<dbReference type="Gene3D" id="3.30.60.10">
    <property type="entry name" value="Endochitinase-like"/>
    <property type="match status" value="1"/>
</dbReference>
<feature type="compositionally biased region" description="Low complexity" evidence="9">
    <location>
        <begin position="365"/>
        <end position="384"/>
    </location>
</feature>
<keyword evidence="6" id="KW-0119">Carbohydrate metabolism</keyword>
<comment type="cofactor">
    <cofactor evidence="1">
        <name>Co(2+)</name>
        <dbReference type="ChEBI" id="CHEBI:48828"/>
    </cofactor>
</comment>
<evidence type="ECO:0000256" key="8">
    <source>
        <dbReference type="PROSITE-ProRule" id="PRU00261"/>
    </source>
</evidence>
<dbReference type="Pfam" id="PF00187">
    <property type="entry name" value="Chitin_bind_1"/>
    <property type="match status" value="1"/>
</dbReference>
<dbReference type="EMBL" id="ML975149">
    <property type="protein sequence ID" value="KAF1817186.1"/>
    <property type="molecule type" value="Genomic_DNA"/>
</dbReference>
<dbReference type="PROSITE" id="PS00026">
    <property type="entry name" value="CHIT_BIND_I_1"/>
    <property type="match status" value="1"/>
</dbReference>
<keyword evidence="4 10" id="KW-0732">Signal</keyword>
<feature type="signal peptide" evidence="10">
    <location>
        <begin position="1"/>
        <end position="17"/>
    </location>
</feature>
<feature type="region of interest" description="Disordered" evidence="9">
    <location>
        <begin position="361"/>
        <end position="387"/>
    </location>
</feature>
<keyword evidence="3" id="KW-0479">Metal-binding</keyword>
<reference evidence="15" key="3">
    <citation type="submission" date="2025-04" db="UniProtKB">
        <authorList>
            <consortium name="RefSeq"/>
        </authorList>
    </citation>
    <scope>IDENTIFICATION</scope>
    <source>
        <strain evidence="15">CBS 781.70</strain>
    </source>
</reference>
<dbReference type="Gene3D" id="3.20.20.370">
    <property type="entry name" value="Glycoside hydrolase/deacetylase"/>
    <property type="match status" value="1"/>
</dbReference>
<dbReference type="GO" id="GO:0008061">
    <property type="term" value="F:chitin binding"/>
    <property type="evidence" value="ECO:0007669"/>
    <property type="project" value="UniProtKB-UniRule"/>
</dbReference>
<dbReference type="InterPro" id="IPR011330">
    <property type="entry name" value="Glyco_hydro/deAcase_b/a-brl"/>
</dbReference>
<evidence type="ECO:0000256" key="3">
    <source>
        <dbReference type="ARBA" id="ARBA00022723"/>
    </source>
</evidence>
<evidence type="ECO:0000256" key="10">
    <source>
        <dbReference type="SAM" id="SignalP"/>
    </source>
</evidence>
<evidence type="ECO:0000256" key="9">
    <source>
        <dbReference type="SAM" id="MobiDB-lite"/>
    </source>
</evidence>
<proteinExistence type="predicted"/>
<reference evidence="15" key="2">
    <citation type="submission" date="2020-04" db="EMBL/GenBank/DDBJ databases">
        <authorList>
            <consortium name="NCBI Genome Project"/>
        </authorList>
    </citation>
    <scope>NUCLEOTIDE SEQUENCE</scope>
    <source>
        <strain evidence="15">CBS 781.70</strain>
    </source>
</reference>
<dbReference type="InterPro" id="IPR018371">
    <property type="entry name" value="Chitin-binding_1_CS"/>
</dbReference>
<dbReference type="GO" id="GO:0005975">
    <property type="term" value="P:carbohydrate metabolic process"/>
    <property type="evidence" value="ECO:0007669"/>
    <property type="project" value="InterPro"/>
</dbReference>
<evidence type="ECO:0000259" key="11">
    <source>
        <dbReference type="PROSITE" id="PS50941"/>
    </source>
</evidence>
<evidence type="ECO:0000256" key="7">
    <source>
        <dbReference type="ARBA" id="ARBA00023285"/>
    </source>
</evidence>
<comment type="caution">
    <text evidence="8">Lacks conserved residue(s) required for the propagation of feature annotation.</text>
</comment>
<feature type="disulfide bond" evidence="8">
    <location>
        <begin position="73"/>
        <end position="88"/>
    </location>
</feature>
<dbReference type="SUPFAM" id="SSF57016">
    <property type="entry name" value="Plant lectins/antimicrobial peptides"/>
    <property type="match status" value="1"/>
</dbReference>
<dbReference type="Pfam" id="PF01522">
    <property type="entry name" value="Polysacc_deac_1"/>
    <property type="match status" value="1"/>
</dbReference>
<keyword evidence="8" id="KW-1015">Disulfide bond</keyword>
<protein>
    <submittedName>
        <fullName evidence="13 15">Glycoside hydrolase/deacetylase</fullName>
    </submittedName>
</protein>
<dbReference type="GO" id="GO:0046872">
    <property type="term" value="F:metal ion binding"/>
    <property type="evidence" value="ECO:0007669"/>
    <property type="project" value="UniProtKB-KW"/>
</dbReference>
<reference evidence="13 15" key="1">
    <citation type="submission" date="2020-01" db="EMBL/GenBank/DDBJ databases">
        <authorList>
            <consortium name="DOE Joint Genome Institute"/>
            <person name="Haridas S."/>
            <person name="Albert R."/>
            <person name="Binder M."/>
            <person name="Bloem J."/>
            <person name="Labutti K."/>
            <person name="Salamov A."/>
            <person name="Andreopoulos B."/>
            <person name="Baker S.E."/>
            <person name="Barry K."/>
            <person name="Bills G."/>
            <person name="Bluhm B.H."/>
            <person name="Cannon C."/>
            <person name="Castanera R."/>
            <person name="Culley D.E."/>
            <person name="Daum C."/>
            <person name="Ezra D."/>
            <person name="Gonzalez J.B."/>
            <person name="Henrissat B."/>
            <person name="Kuo A."/>
            <person name="Liang C."/>
            <person name="Lipzen A."/>
            <person name="Lutzoni F."/>
            <person name="Magnuson J."/>
            <person name="Mondo S."/>
            <person name="Nolan M."/>
            <person name="Ohm R."/>
            <person name="Pangilinan J."/>
            <person name="Park H.-J."/>
            <person name="Ramirez L."/>
            <person name="Alfaro M."/>
            <person name="Sun H."/>
            <person name="Tritt A."/>
            <person name="Yoshinaga Y."/>
            <person name="Zwiers L.-H."/>
            <person name="Turgeon B.G."/>
            <person name="Goodwin S.B."/>
            <person name="Spatafora J.W."/>
            <person name="Crous P.W."/>
            <person name="Grigoriev I.V."/>
        </authorList>
    </citation>
    <scope>NUCLEOTIDE SEQUENCE</scope>
    <source>
        <strain evidence="13 15">CBS 781.70</strain>
    </source>
</reference>
<keyword evidence="7" id="KW-0170">Cobalt</keyword>
<gene>
    <name evidence="13 15" type="ORF">P152DRAFT_10460</name>
</gene>
<sequence length="418" mass="44569">MHLLAASLALLPAIAAAHEGYPGPRLFGAPGMKKMKMRRDAVEINHNKVRYGSDVQARGVKESRQNGGTDGRCGDDGNGASCASGYCCSIEGWCGNTSDYCSAPDCQFEYGPGCDANQKPSGSDTSGVTRTKVGNVVYGGEGIYHCTVPGTVALTYDDGPYIYTDALLNLLNSYGAKATFFITGNNIGKGSIDSTPAWGSVIQRMAAEGHQIASHTWSHQNLDEISSSKRKEQIVWNEIALQNIVGYFPTYMRPPYSACITPACEQDMADLGYHISYFDVDTDDYNNLTPELIQNAKDNFGNAVVGPTSTNKYLSIAHDIHQLSAEDLTVYMLEHIQAQGFRAVTMGECMGDPIQNWYRTGSGGSIPSSSVPTSTPTGTPSTDGSCGGSDGKSCAGAGFGSCCSQYGYWYVEPPGLPV</sequence>
<dbReference type="OrthoDB" id="407355at2759"/>
<dbReference type="SMART" id="SM00270">
    <property type="entry name" value="ChtBD1"/>
    <property type="match status" value="1"/>
</dbReference>
<evidence type="ECO:0000313" key="14">
    <source>
        <dbReference type="Proteomes" id="UP000504638"/>
    </source>
</evidence>
<evidence type="ECO:0000256" key="6">
    <source>
        <dbReference type="ARBA" id="ARBA00023277"/>
    </source>
</evidence>
<feature type="disulfide bond" evidence="8">
    <location>
        <begin position="87"/>
        <end position="101"/>
    </location>
</feature>
<evidence type="ECO:0000313" key="15">
    <source>
        <dbReference type="RefSeq" id="XP_033538817.1"/>
    </source>
</evidence>
<dbReference type="PANTHER" id="PTHR46471:SF4">
    <property type="entry name" value="CHITIN DEACETYLASE"/>
    <property type="match status" value="1"/>
</dbReference>
<dbReference type="Proteomes" id="UP000504638">
    <property type="component" value="Unplaced"/>
</dbReference>
<feature type="disulfide bond" evidence="8">
    <location>
        <begin position="82"/>
        <end position="94"/>
    </location>
</feature>
<dbReference type="PROSITE" id="PS51677">
    <property type="entry name" value="NODB"/>
    <property type="match status" value="1"/>
</dbReference>
<dbReference type="RefSeq" id="XP_033538817.1">
    <property type="nucleotide sequence ID" value="XM_033673573.1"/>
</dbReference>
<dbReference type="CDD" id="cd10951">
    <property type="entry name" value="CE4_ClCDA_like"/>
    <property type="match status" value="1"/>
</dbReference>
<dbReference type="InterPro" id="IPR001002">
    <property type="entry name" value="Chitin-bd_1"/>
</dbReference>
<feature type="chain" id="PRO_5044632130" evidence="10">
    <location>
        <begin position="18"/>
        <end position="418"/>
    </location>
</feature>
<dbReference type="InterPro" id="IPR036861">
    <property type="entry name" value="Endochitinase-like_sf"/>
</dbReference>
<accession>A0A6G1GGX3</accession>
<dbReference type="AlphaFoldDB" id="A0A6G1GGX3"/>
<evidence type="ECO:0000259" key="12">
    <source>
        <dbReference type="PROSITE" id="PS51677"/>
    </source>
</evidence>
<organism evidence="13">
    <name type="scientific">Eremomyces bilateralis CBS 781.70</name>
    <dbReference type="NCBI Taxonomy" id="1392243"/>
    <lineage>
        <taxon>Eukaryota</taxon>
        <taxon>Fungi</taxon>
        <taxon>Dikarya</taxon>
        <taxon>Ascomycota</taxon>
        <taxon>Pezizomycotina</taxon>
        <taxon>Dothideomycetes</taxon>
        <taxon>Dothideomycetes incertae sedis</taxon>
        <taxon>Eremomycetales</taxon>
        <taxon>Eremomycetaceae</taxon>
        <taxon>Eremomyces</taxon>
    </lineage>
</organism>
<evidence type="ECO:0000313" key="13">
    <source>
        <dbReference type="EMBL" id="KAF1817186.1"/>
    </source>
</evidence>
<dbReference type="SUPFAM" id="SSF88713">
    <property type="entry name" value="Glycoside hydrolase/deacetylase"/>
    <property type="match status" value="1"/>
</dbReference>
<dbReference type="CDD" id="cd00035">
    <property type="entry name" value="ChtBD1"/>
    <property type="match status" value="1"/>
</dbReference>
<evidence type="ECO:0000256" key="1">
    <source>
        <dbReference type="ARBA" id="ARBA00001941"/>
    </source>
</evidence>
<dbReference type="PROSITE" id="PS50941">
    <property type="entry name" value="CHIT_BIND_I_2"/>
    <property type="match status" value="1"/>
</dbReference>
<name>A0A6G1GGX3_9PEZI</name>
<evidence type="ECO:0000256" key="4">
    <source>
        <dbReference type="ARBA" id="ARBA00022729"/>
    </source>
</evidence>
<keyword evidence="14" id="KW-1185">Reference proteome</keyword>